<name>A0A5M3MHB5_CONPW</name>
<accession>A0A5M3MHB5</accession>
<evidence type="ECO:0000256" key="1">
    <source>
        <dbReference type="SAM" id="MobiDB-lite"/>
    </source>
</evidence>
<evidence type="ECO:0000313" key="3">
    <source>
        <dbReference type="Proteomes" id="UP000053558"/>
    </source>
</evidence>
<keyword evidence="3" id="KW-1185">Reference proteome</keyword>
<dbReference type="GeneID" id="19209311"/>
<dbReference type="RefSeq" id="XP_007771178.1">
    <property type="nucleotide sequence ID" value="XM_007772988.1"/>
</dbReference>
<dbReference type="Proteomes" id="UP000053558">
    <property type="component" value="Unassembled WGS sequence"/>
</dbReference>
<feature type="region of interest" description="Disordered" evidence="1">
    <location>
        <begin position="1"/>
        <end position="31"/>
    </location>
</feature>
<organism evidence="2 3">
    <name type="scientific">Coniophora puteana (strain RWD-64-598)</name>
    <name type="common">Brown rot fungus</name>
    <dbReference type="NCBI Taxonomy" id="741705"/>
    <lineage>
        <taxon>Eukaryota</taxon>
        <taxon>Fungi</taxon>
        <taxon>Dikarya</taxon>
        <taxon>Basidiomycota</taxon>
        <taxon>Agaricomycotina</taxon>
        <taxon>Agaricomycetes</taxon>
        <taxon>Agaricomycetidae</taxon>
        <taxon>Boletales</taxon>
        <taxon>Coniophorineae</taxon>
        <taxon>Coniophoraceae</taxon>
        <taxon>Coniophora</taxon>
    </lineage>
</organism>
<proteinExistence type="predicted"/>
<reference evidence="3" key="1">
    <citation type="journal article" date="2012" name="Science">
        <title>The Paleozoic origin of enzymatic lignin decomposition reconstructed from 31 fungal genomes.</title>
        <authorList>
            <person name="Floudas D."/>
            <person name="Binder M."/>
            <person name="Riley R."/>
            <person name="Barry K."/>
            <person name="Blanchette R.A."/>
            <person name="Henrissat B."/>
            <person name="Martinez A.T."/>
            <person name="Otillar R."/>
            <person name="Spatafora J.W."/>
            <person name="Yadav J.S."/>
            <person name="Aerts A."/>
            <person name="Benoit I."/>
            <person name="Boyd A."/>
            <person name="Carlson A."/>
            <person name="Copeland A."/>
            <person name="Coutinho P.M."/>
            <person name="de Vries R.P."/>
            <person name="Ferreira P."/>
            <person name="Findley K."/>
            <person name="Foster B."/>
            <person name="Gaskell J."/>
            <person name="Glotzer D."/>
            <person name="Gorecki P."/>
            <person name="Heitman J."/>
            <person name="Hesse C."/>
            <person name="Hori C."/>
            <person name="Igarashi K."/>
            <person name="Jurgens J.A."/>
            <person name="Kallen N."/>
            <person name="Kersten P."/>
            <person name="Kohler A."/>
            <person name="Kuees U."/>
            <person name="Kumar T.K.A."/>
            <person name="Kuo A."/>
            <person name="LaButti K."/>
            <person name="Larrondo L.F."/>
            <person name="Lindquist E."/>
            <person name="Ling A."/>
            <person name="Lombard V."/>
            <person name="Lucas S."/>
            <person name="Lundell T."/>
            <person name="Martin R."/>
            <person name="McLaughlin D.J."/>
            <person name="Morgenstern I."/>
            <person name="Morin E."/>
            <person name="Murat C."/>
            <person name="Nagy L.G."/>
            <person name="Nolan M."/>
            <person name="Ohm R.A."/>
            <person name="Patyshakuliyeva A."/>
            <person name="Rokas A."/>
            <person name="Ruiz-Duenas F.J."/>
            <person name="Sabat G."/>
            <person name="Salamov A."/>
            <person name="Samejima M."/>
            <person name="Schmutz J."/>
            <person name="Slot J.C."/>
            <person name="St John F."/>
            <person name="Stenlid J."/>
            <person name="Sun H."/>
            <person name="Sun S."/>
            <person name="Syed K."/>
            <person name="Tsang A."/>
            <person name="Wiebenga A."/>
            <person name="Young D."/>
            <person name="Pisabarro A."/>
            <person name="Eastwood D.C."/>
            <person name="Martin F."/>
            <person name="Cullen D."/>
            <person name="Grigoriev I.V."/>
            <person name="Hibbett D.S."/>
        </authorList>
    </citation>
    <scope>NUCLEOTIDE SEQUENCE [LARGE SCALE GENOMIC DNA]</scope>
    <source>
        <strain evidence="3">RWD-64-598 SS2</strain>
    </source>
</reference>
<gene>
    <name evidence="2" type="ORF">CONPUDRAFT_75234</name>
</gene>
<sequence>MPSTNTRDQAPAVNFDAPVVSHDMQTTAPQPASYEWVQPYSSIVDLGPRESAPLQEPSGAPEHDVVGPSARLQIPRRQYEQEESDKEEGATASAPHQWAVVVVWIMRRVSAFTGWAHELYVSPSIRG</sequence>
<evidence type="ECO:0000313" key="2">
    <source>
        <dbReference type="EMBL" id="EIW78602.1"/>
    </source>
</evidence>
<dbReference type="AlphaFoldDB" id="A0A5M3MHB5"/>
<comment type="caution">
    <text evidence="2">The sequence shown here is derived from an EMBL/GenBank/DDBJ whole genome shotgun (WGS) entry which is preliminary data.</text>
</comment>
<protein>
    <submittedName>
        <fullName evidence="2">Uncharacterized protein</fullName>
    </submittedName>
</protein>
<dbReference type="KEGG" id="cput:CONPUDRAFT_75234"/>
<dbReference type="EMBL" id="JH711582">
    <property type="protein sequence ID" value="EIW78602.1"/>
    <property type="molecule type" value="Genomic_DNA"/>
</dbReference>
<feature type="region of interest" description="Disordered" evidence="1">
    <location>
        <begin position="47"/>
        <end position="94"/>
    </location>
</feature>